<feature type="compositionally biased region" description="Basic and acidic residues" evidence="1">
    <location>
        <begin position="746"/>
        <end position="755"/>
    </location>
</feature>
<dbReference type="AlphaFoldDB" id="A0AAN7D089"/>
<keyword evidence="2" id="KW-0812">Transmembrane</keyword>
<feature type="region of interest" description="Disordered" evidence="1">
    <location>
        <begin position="720"/>
        <end position="762"/>
    </location>
</feature>
<feature type="region of interest" description="Disordered" evidence="1">
    <location>
        <begin position="103"/>
        <end position="190"/>
    </location>
</feature>
<gene>
    <name evidence="3" type="ORF">C7999DRAFT_10704</name>
</gene>
<evidence type="ECO:0000256" key="1">
    <source>
        <dbReference type="SAM" id="MobiDB-lite"/>
    </source>
</evidence>
<feature type="region of interest" description="Disordered" evidence="1">
    <location>
        <begin position="318"/>
        <end position="345"/>
    </location>
</feature>
<name>A0AAN7D089_9PEZI</name>
<reference evidence="3" key="2">
    <citation type="submission" date="2023-05" db="EMBL/GenBank/DDBJ databases">
        <authorList>
            <consortium name="Lawrence Berkeley National Laboratory"/>
            <person name="Steindorff A."/>
            <person name="Hensen N."/>
            <person name="Bonometti L."/>
            <person name="Westerberg I."/>
            <person name="Brannstrom I.O."/>
            <person name="Guillou S."/>
            <person name="Cros-Aarteil S."/>
            <person name="Calhoun S."/>
            <person name="Haridas S."/>
            <person name="Kuo A."/>
            <person name="Mondo S."/>
            <person name="Pangilinan J."/>
            <person name="Riley R."/>
            <person name="Labutti K."/>
            <person name="Andreopoulos B."/>
            <person name="Lipzen A."/>
            <person name="Chen C."/>
            <person name="Yanf M."/>
            <person name="Daum C."/>
            <person name="Ng V."/>
            <person name="Clum A."/>
            <person name="Ohm R."/>
            <person name="Martin F."/>
            <person name="Silar P."/>
            <person name="Natvig D."/>
            <person name="Lalanne C."/>
            <person name="Gautier V."/>
            <person name="Ament-Velasquez S.L."/>
            <person name="Kruys A."/>
            <person name="Hutchinson M.I."/>
            <person name="Powell A.J."/>
            <person name="Barry K."/>
            <person name="Miller A.N."/>
            <person name="Grigoriev I.V."/>
            <person name="Debuchy R."/>
            <person name="Gladieux P."/>
            <person name="Thoren M.H."/>
            <person name="Johannesson H."/>
        </authorList>
    </citation>
    <scope>NUCLEOTIDE SEQUENCE</scope>
    <source>
        <strain evidence="3">CBS 359.72</strain>
    </source>
</reference>
<keyword evidence="4" id="KW-1185">Reference proteome</keyword>
<feature type="compositionally biased region" description="Polar residues" evidence="1">
    <location>
        <begin position="141"/>
        <end position="156"/>
    </location>
</feature>
<dbReference type="Proteomes" id="UP001303647">
    <property type="component" value="Unassembled WGS sequence"/>
</dbReference>
<protein>
    <recommendedName>
        <fullName evidence="5">Adhesin domain-containing protein</fullName>
    </recommendedName>
</protein>
<accession>A0AAN7D089</accession>
<keyword evidence="2" id="KW-0472">Membrane</keyword>
<organism evidence="3 4">
    <name type="scientific">Corynascus novoguineensis</name>
    <dbReference type="NCBI Taxonomy" id="1126955"/>
    <lineage>
        <taxon>Eukaryota</taxon>
        <taxon>Fungi</taxon>
        <taxon>Dikarya</taxon>
        <taxon>Ascomycota</taxon>
        <taxon>Pezizomycotina</taxon>
        <taxon>Sordariomycetes</taxon>
        <taxon>Sordariomycetidae</taxon>
        <taxon>Sordariales</taxon>
        <taxon>Chaetomiaceae</taxon>
        <taxon>Corynascus</taxon>
    </lineage>
</organism>
<feature type="transmembrane region" description="Helical" evidence="2">
    <location>
        <begin position="296"/>
        <end position="316"/>
    </location>
</feature>
<proteinExistence type="predicted"/>
<keyword evidence="2" id="KW-1133">Transmembrane helix</keyword>
<feature type="compositionally biased region" description="Polar residues" evidence="1">
    <location>
        <begin position="163"/>
        <end position="180"/>
    </location>
</feature>
<evidence type="ECO:0000313" key="4">
    <source>
        <dbReference type="Proteomes" id="UP001303647"/>
    </source>
</evidence>
<dbReference type="EMBL" id="MU857604">
    <property type="protein sequence ID" value="KAK4251609.1"/>
    <property type="molecule type" value="Genomic_DNA"/>
</dbReference>
<reference evidence="3" key="1">
    <citation type="journal article" date="2023" name="Mol. Phylogenet. Evol.">
        <title>Genome-scale phylogeny and comparative genomics of the fungal order Sordariales.</title>
        <authorList>
            <person name="Hensen N."/>
            <person name="Bonometti L."/>
            <person name="Westerberg I."/>
            <person name="Brannstrom I.O."/>
            <person name="Guillou S."/>
            <person name="Cros-Aarteil S."/>
            <person name="Calhoun S."/>
            <person name="Haridas S."/>
            <person name="Kuo A."/>
            <person name="Mondo S."/>
            <person name="Pangilinan J."/>
            <person name="Riley R."/>
            <person name="LaButti K."/>
            <person name="Andreopoulos B."/>
            <person name="Lipzen A."/>
            <person name="Chen C."/>
            <person name="Yan M."/>
            <person name="Daum C."/>
            <person name="Ng V."/>
            <person name="Clum A."/>
            <person name="Steindorff A."/>
            <person name="Ohm R.A."/>
            <person name="Martin F."/>
            <person name="Silar P."/>
            <person name="Natvig D.O."/>
            <person name="Lalanne C."/>
            <person name="Gautier V."/>
            <person name="Ament-Velasquez S.L."/>
            <person name="Kruys A."/>
            <person name="Hutchinson M.I."/>
            <person name="Powell A.J."/>
            <person name="Barry K."/>
            <person name="Miller A.N."/>
            <person name="Grigoriev I.V."/>
            <person name="Debuchy R."/>
            <person name="Gladieux P."/>
            <person name="Hiltunen Thoren M."/>
            <person name="Johannesson H."/>
        </authorList>
    </citation>
    <scope>NUCLEOTIDE SEQUENCE</scope>
    <source>
        <strain evidence="3">CBS 359.72</strain>
    </source>
</reference>
<evidence type="ECO:0008006" key="5">
    <source>
        <dbReference type="Google" id="ProtNLM"/>
    </source>
</evidence>
<evidence type="ECO:0000313" key="3">
    <source>
        <dbReference type="EMBL" id="KAK4251609.1"/>
    </source>
</evidence>
<sequence>MPYSDNLYSTLEEETDIDPIGDISALNAAQELDVASQHDQLGTGITAAPAIAAEDMDYNADGNDDEDPHLFSPTDGYFGMAAGTSSGAVVPASSNVPHVPNVLVEDPSLQRSGAEGKAAEAARERLRSDQEVANPEDDHTSNYASHSAAPSRNGASSAGAVTPTLSLDSGDTYDAPSSSSRIRRGATPSSYTTYSTRVSAYHGEHFPFVPREAPPAYSPSPPAPSNTQRFGGYSTFTQTRDATINMGRPEETQGLLAHQPESMRDYHSDSAEEASPTWWGRMRSAREHASWRNCRMVLIGLALLVLTAGFLTSIVTSTRERTGRHKSPTDSPQTGPDRPNMNYPEVDGDFSWDAASFCKDAKIHRHIQTFDANFGPKRQLIVVERTVDDDGRRGWGEVHVQGAVVFRRAGPDTLQSAVTLEVAVTDERLDLYSSWDSEAGALEVLVPHRVEWSKDRPRACVNVKITAWVPENSTLKLLNTDVVHLDIKLLDNLSLTIAEGAKLTSTVGTITSASTGDTADDHKLVDSTAPPSSYHFHSRIIDVHTTAAPITGAWPLYDYLGLQSTAGNIRVAINPKEADYEKPKPAILYVKSLSGDVDVREPIHLAQATFPIGQHSFPAGSADGLQAQAQAEAYLPPREYRVDVHTSSGDIDAALAFSSSAGFKSTSGIVSLELLPVLDASLAEPGAKQVPLTTSSTSGTTDVKILEPLWVDEFPAAAVAQGRGGGGKKPRYVDLSGRLSSSSPRSAKEGEKGDGGRAPSPLRCLYSTHTTTSANIKLRYPASWEGDISLASLTGSLQVGGDGVKLIKAGSDWPGVNKSLLARKGEKGEGGKVTAKSTSGDAAVWVGDESAALSAGTMWQEDGGDKVE</sequence>
<feature type="compositionally biased region" description="Low complexity" evidence="1">
    <location>
        <begin position="735"/>
        <end position="745"/>
    </location>
</feature>
<evidence type="ECO:0000256" key="2">
    <source>
        <dbReference type="SAM" id="Phobius"/>
    </source>
</evidence>
<feature type="compositionally biased region" description="Basic and acidic residues" evidence="1">
    <location>
        <begin position="117"/>
        <end position="140"/>
    </location>
</feature>
<comment type="caution">
    <text evidence="3">The sequence shown here is derived from an EMBL/GenBank/DDBJ whole genome shotgun (WGS) entry which is preliminary data.</text>
</comment>